<organism evidence="1 2">
    <name type="scientific">Candidatus Regiella insecticola</name>
    <dbReference type="NCBI Taxonomy" id="138073"/>
    <lineage>
        <taxon>Bacteria</taxon>
        <taxon>Pseudomonadati</taxon>
        <taxon>Pseudomonadota</taxon>
        <taxon>Gammaproteobacteria</taxon>
        <taxon>Enterobacterales</taxon>
        <taxon>Enterobacteriaceae</taxon>
        <taxon>aphid secondary symbionts</taxon>
        <taxon>Candidatus Regiella</taxon>
    </lineage>
</organism>
<dbReference type="EMBL" id="BLXO01000002">
    <property type="protein sequence ID" value="GFN45872.1"/>
    <property type="molecule type" value="Genomic_DNA"/>
</dbReference>
<reference evidence="1 2" key="1">
    <citation type="submission" date="2020-06" db="EMBL/GenBank/DDBJ databases">
        <title>The genome sequence of Candidatus Regiella insecticola strain Tut.</title>
        <authorList>
            <person name="Nikoh N."/>
            <person name="Tsuchida T."/>
            <person name="Koga R."/>
            <person name="Oshima K."/>
            <person name="Hattori M."/>
            <person name="Fukatsu T."/>
        </authorList>
    </citation>
    <scope>NUCLEOTIDE SEQUENCE [LARGE SCALE GENOMIC DNA]</scope>
    <source>
        <strain evidence="1 2">Tut</strain>
    </source>
</reference>
<proteinExistence type="predicted"/>
<dbReference type="Proteomes" id="UP000504714">
    <property type="component" value="Unassembled WGS sequence"/>
</dbReference>
<protein>
    <submittedName>
        <fullName evidence="1">Uncharacterized protein</fullName>
    </submittedName>
</protein>
<accession>A0A6L2ZMP1</accession>
<name>A0A6L2ZMP1_9ENTR</name>
<evidence type="ECO:0000313" key="1">
    <source>
        <dbReference type="EMBL" id="GFN45872.1"/>
    </source>
</evidence>
<comment type="caution">
    <text evidence="1">The sequence shown here is derived from an EMBL/GenBank/DDBJ whole genome shotgun (WGS) entry which is preliminary data.</text>
</comment>
<sequence>MRAVSCQKRAENAHLLSSILNIKRHCTFSLIFFQLSIAEEDFE</sequence>
<dbReference type="AlphaFoldDB" id="A0A6L2ZMP1"/>
<gene>
    <name evidence="1" type="ORF">RINTU1_12260</name>
</gene>
<evidence type="ECO:0000313" key="2">
    <source>
        <dbReference type="Proteomes" id="UP000504714"/>
    </source>
</evidence>